<dbReference type="Gene3D" id="3.40.50.720">
    <property type="entry name" value="NAD(P)-binding Rossmann-like Domain"/>
    <property type="match status" value="1"/>
</dbReference>
<proteinExistence type="predicted"/>
<evidence type="ECO:0000313" key="2">
    <source>
        <dbReference type="EMBL" id="STV04141.1"/>
    </source>
</evidence>
<dbReference type="PANTHER" id="PTHR21363:SF0">
    <property type="entry name" value="PREPHENATE DEHYDROGENASE [NADP(+)]"/>
    <property type="match status" value="1"/>
</dbReference>
<sequence length="116" mass="13487">MKAEPLQAMLAAHQGPVLGLHPMFGPDSGSLAKQVVVYCDGRQPEAYQWFLEQIQVWGARLHRISAVEHDQNHGLIFRLCATLPPSPMACTWRKRMYVLSNCWRSRHPFTDWSWRW</sequence>
<dbReference type="GO" id="GO:0008977">
    <property type="term" value="F:prephenate dehydrogenase (NAD+) activity"/>
    <property type="evidence" value="ECO:0007669"/>
    <property type="project" value="TreeGrafter"/>
</dbReference>
<dbReference type="InterPro" id="IPR050812">
    <property type="entry name" value="Preph/Arog_dehydrog"/>
</dbReference>
<dbReference type="GO" id="GO:0070403">
    <property type="term" value="F:NAD+ binding"/>
    <property type="evidence" value="ECO:0007669"/>
    <property type="project" value="TreeGrafter"/>
</dbReference>
<evidence type="ECO:0000313" key="3">
    <source>
        <dbReference type="Proteomes" id="UP000254487"/>
    </source>
</evidence>
<keyword evidence="1" id="KW-0560">Oxidoreductase</keyword>
<dbReference type="EMBL" id="UGLW01000003">
    <property type="protein sequence ID" value="STV04141.1"/>
    <property type="molecule type" value="Genomic_DNA"/>
</dbReference>
<evidence type="ECO:0000256" key="1">
    <source>
        <dbReference type="ARBA" id="ARBA00023002"/>
    </source>
</evidence>
<dbReference type="AlphaFoldDB" id="A0A378ACT4"/>
<reference evidence="2 3" key="1">
    <citation type="submission" date="2018-06" db="EMBL/GenBank/DDBJ databases">
        <authorList>
            <consortium name="Pathogen Informatics"/>
            <person name="Doyle S."/>
        </authorList>
    </citation>
    <scope>NUCLEOTIDE SEQUENCE [LARGE SCALE GENOMIC DNA]</scope>
    <source>
        <strain evidence="2 3">NCTC10313</strain>
    </source>
</reference>
<organism evidence="2 3">
    <name type="scientific">Klebsiella pneumoniae subsp. ozaenae</name>
    <dbReference type="NCBI Taxonomy" id="574"/>
    <lineage>
        <taxon>Bacteria</taxon>
        <taxon>Pseudomonadati</taxon>
        <taxon>Pseudomonadota</taxon>
        <taxon>Gammaproteobacteria</taxon>
        <taxon>Enterobacterales</taxon>
        <taxon>Enterobacteriaceae</taxon>
        <taxon>Klebsiella/Raoultella group</taxon>
        <taxon>Klebsiella</taxon>
        <taxon>Klebsiella pneumoniae complex</taxon>
    </lineage>
</organism>
<dbReference type="GO" id="GO:0006571">
    <property type="term" value="P:tyrosine biosynthetic process"/>
    <property type="evidence" value="ECO:0007669"/>
    <property type="project" value="TreeGrafter"/>
</dbReference>
<dbReference type="PANTHER" id="PTHR21363">
    <property type="entry name" value="PREPHENATE DEHYDROGENASE"/>
    <property type="match status" value="1"/>
</dbReference>
<dbReference type="Proteomes" id="UP000254487">
    <property type="component" value="Unassembled WGS sequence"/>
</dbReference>
<protein>
    <submittedName>
        <fullName evidence="2">Chorismate mutase I</fullName>
    </submittedName>
</protein>
<dbReference type="InterPro" id="IPR036291">
    <property type="entry name" value="NAD(P)-bd_dom_sf"/>
</dbReference>
<name>A0A378ACT4_KLEPO</name>
<dbReference type="SUPFAM" id="SSF51735">
    <property type="entry name" value="NAD(P)-binding Rossmann-fold domains"/>
    <property type="match status" value="1"/>
</dbReference>
<gene>
    <name evidence="2" type="primary">tyrA_2</name>
    <name evidence="2" type="ORF">NCTC10313_05335</name>
</gene>
<accession>A0A378ACT4</accession>